<feature type="chain" id="PRO_5042895968" evidence="1">
    <location>
        <begin position="21"/>
        <end position="87"/>
    </location>
</feature>
<evidence type="ECO:0000313" key="2">
    <source>
        <dbReference type="EMBL" id="GMR34395.1"/>
    </source>
</evidence>
<evidence type="ECO:0000256" key="1">
    <source>
        <dbReference type="SAM" id="SignalP"/>
    </source>
</evidence>
<proteinExistence type="predicted"/>
<protein>
    <submittedName>
        <fullName evidence="2">Uncharacterized protein</fullName>
    </submittedName>
</protein>
<keyword evidence="1" id="KW-0732">Signal</keyword>
<dbReference type="Proteomes" id="UP001328107">
    <property type="component" value="Unassembled WGS sequence"/>
</dbReference>
<evidence type="ECO:0000313" key="3">
    <source>
        <dbReference type="Proteomes" id="UP001328107"/>
    </source>
</evidence>
<name>A0AAN4ZCD4_9BILA</name>
<feature type="non-terminal residue" evidence="2">
    <location>
        <position position="87"/>
    </location>
</feature>
<feature type="signal peptide" evidence="1">
    <location>
        <begin position="1"/>
        <end position="20"/>
    </location>
</feature>
<dbReference type="EMBL" id="BTRK01000002">
    <property type="protein sequence ID" value="GMR34395.1"/>
    <property type="molecule type" value="Genomic_DNA"/>
</dbReference>
<comment type="caution">
    <text evidence="2">The sequence shown here is derived from an EMBL/GenBank/DDBJ whole genome shotgun (WGS) entry which is preliminary data.</text>
</comment>
<sequence length="87" mass="9197">MNWPPFLCLALLAAFGSATADFDWKLCDKETACFVGGGGCGATLAVTKTQPAAPCDVTLSIRAYDSSMKTLLVRARLQGDTMDYAKG</sequence>
<reference evidence="3" key="1">
    <citation type="submission" date="2022-10" db="EMBL/GenBank/DDBJ databases">
        <title>Genome assembly of Pristionchus species.</title>
        <authorList>
            <person name="Yoshida K."/>
            <person name="Sommer R.J."/>
        </authorList>
    </citation>
    <scope>NUCLEOTIDE SEQUENCE [LARGE SCALE GENOMIC DNA]</scope>
    <source>
        <strain evidence="3">RS5460</strain>
    </source>
</reference>
<keyword evidence="3" id="KW-1185">Reference proteome</keyword>
<accession>A0AAN4ZCD4</accession>
<dbReference type="AlphaFoldDB" id="A0AAN4ZCD4"/>
<gene>
    <name evidence="2" type="ORF">PMAYCL1PPCAC_04590</name>
</gene>
<organism evidence="2 3">
    <name type="scientific">Pristionchus mayeri</name>
    <dbReference type="NCBI Taxonomy" id="1317129"/>
    <lineage>
        <taxon>Eukaryota</taxon>
        <taxon>Metazoa</taxon>
        <taxon>Ecdysozoa</taxon>
        <taxon>Nematoda</taxon>
        <taxon>Chromadorea</taxon>
        <taxon>Rhabditida</taxon>
        <taxon>Rhabditina</taxon>
        <taxon>Diplogasteromorpha</taxon>
        <taxon>Diplogasteroidea</taxon>
        <taxon>Neodiplogasteridae</taxon>
        <taxon>Pristionchus</taxon>
    </lineage>
</organism>